<evidence type="ECO:0000259" key="9">
    <source>
        <dbReference type="Pfam" id="PF00127"/>
    </source>
</evidence>
<reference evidence="11" key="1">
    <citation type="journal article" date="2019" name="Int. J. Syst. Evol. Microbiol.">
        <title>The Global Catalogue of Microorganisms (GCM) 10K type strain sequencing project: providing services to taxonomists for standard genome sequencing and annotation.</title>
        <authorList>
            <consortium name="The Broad Institute Genomics Platform"/>
            <consortium name="The Broad Institute Genome Sequencing Center for Infectious Disease"/>
            <person name="Wu L."/>
            <person name="Ma J."/>
        </authorList>
    </citation>
    <scope>NUCLEOTIDE SEQUENCE [LARGE SCALE GENOMIC DNA]</scope>
    <source>
        <strain evidence="11">CCUG 54520</strain>
    </source>
</reference>
<evidence type="ECO:0000256" key="2">
    <source>
        <dbReference type="ARBA" id="ARBA00004418"/>
    </source>
</evidence>
<evidence type="ECO:0000256" key="8">
    <source>
        <dbReference type="SAM" id="SignalP"/>
    </source>
</evidence>
<comment type="caution">
    <text evidence="10">The sequence shown here is derived from an EMBL/GenBank/DDBJ whole genome shotgun (WGS) entry which is preliminary data.</text>
</comment>
<keyword evidence="3" id="KW-0813">Transport</keyword>
<comment type="cofactor">
    <cofactor evidence="1">
        <name>Cu cation</name>
        <dbReference type="ChEBI" id="CHEBI:23378"/>
    </cofactor>
</comment>
<evidence type="ECO:0000256" key="1">
    <source>
        <dbReference type="ARBA" id="ARBA00001935"/>
    </source>
</evidence>
<sequence>MRAPSMRGLGSAAAIGLLLTSAVVGCAEPDQPAPVPAANPDGDQTVVVSGMTFTPSTVTVRAGRQVTWNFDDRGIAHNVASGAGAPERFASTIMTGGSYSVTFTQPGTYPYTCTLHANMAGVVNVVP</sequence>
<keyword evidence="11" id="KW-1185">Reference proteome</keyword>
<evidence type="ECO:0000256" key="6">
    <source>
        <dbReference type="ARBA" id="ARBA00022982"/>
    </source>
</evidence>
<keyword evidence="5" id="KW-0574">Periplasm</keyword>
<dbReference type="RefSeq" id="WP_378413986.1">
    <property type="nucleotide sequence ID" value="NZ_JBHSFO010000001.1"/>
</dbReference>
<feature type="domain" description="Blue (type 1) copper" evidence="9">
    <location>
        <begin position="49"/>
        <end position="125"/>
    </location>
</feature>
<evidence type="ECO:0000256" key="5">
    <source>
        <dbReference type="ARBA" id="ARBA00022764"/>
    </source>
</evidence>
<keyword evidence="4" id="KW-0479">Metal-binding</keyword>
<name>A0ABV9FLX4_9NOCA</name>
<dbReference type="InterPro" id="IPR002386">
    <property type="entry name" value="Amicyanin/Pseudoazurin"/>
</dbReference>
<dbReference type="PANTHER" id="PTHR36507">
    <property type="entry name" value="BLL1555 PROTEIN"/>
    <property type="match status" value="1"/>
</dbReference>
<evidence type="ECO:0000256" key="7">
    <source>
        <dbReference type="ARBA" id="ARBA00023008"/>
    </source>
</evidence>
<accession>A0ABV9FLX4</accession>
<feature type="signal peptide" evidence="8">
    <location>
        <begin position="1"/>
        <end position="26"/>
    </location>
</feature>
<dbReference type="EMBL" id="JBHSFO010000001">
    <property type="protein sequence ID" value="MFC4602672.1"/>
    <property type="molecule type" value="Genomic_DNA"/>
</dbReference>
<keyword evidence="7" id="KW-0186">Copper</keyword>
<feature type="chain" id="PRO_5045377549" evidence="8">
    <location>
        <begin position="27"/>
        <end position="127"/>
    </location>
</feature>
<dbReference type="InterPro" id="IPR000923">
    <property type="entry name" value="BlueCu_1"/>
</dbReference>
<evidence type="ECO:0000313" key="11">
    <source>
        <dbReference type="Proteomes" id="UP001595914"/>
    </source>
</evidence>
<evidence type="ECO:0000256" key="3">
    <source>
        <dbReference type="ARBA" id="ARBA00022448"/>
    </source>
</evidence>
<protein>
    <submittedName>
        <fullName evidence="10">Plastocyanin/azurin family copper-binding protein</fullName>
    </submittedName>
</protein>
<dbReference type="Gene3D" id="2.60.40.420">
    <property type="entry name" value="Cupredoxins - blue copper proteins"/>
    <property type="match status" value="1"/>
</dbReference>
<keyword evidence="6" id="KW-0249">Electron transport</keyword>
<dbReference type="Pfam" id="PF00127">
    <property type="entry name" value="Copper-bind"/>
    <property type="match status" value="1"/>
</dbReference>
<gene>
    <name evidence="10" type="ORF">ACFO6S_03085</name>
</gene>
<dbReference type="PRINTS" id="PR00155">
    <property type="entry name" value="AMICYANIN"/>
</dbReference>
<evidence type="ECO:0000313" key="10">
    <source>
        <dbReference type="EMBL" id="MFC4602672.1"/>
    </source>
</evidence>
<dbReference type="SUPFAM" id="SSF49503">
    <property type="entry name" value="Cupredoxins"/>
    <property type="match status" value="1"/>
</dbReference>
<dbReference type="PANTHER" id="PTHR36507:SF1">
    <property type="entry name" value="BLL1555 PROTEIN"/>
    <property type="match status" value="1"/>
</dbReference>
<evidence type="ECO:0000256" key="4">
    <source>
        <dbReference type="ARBA" id="ARBA00022723"/>
    </source>
</evidence>
<proteinExistence type="predicted"/>
<keyword evidence="8" id="KW-0732">Signal</keyword>
<comment type="subcellular location">
    <subcellularLocation>
        <location evidence="2">Periplasm</location>
    </subcellularLocation>
</comment>
<dbReference type="InterPro" id="IPR052721">
    <property type="entry name" value="ET_Amicyanin"/>
</dbReference>
<organism evidence="10 11">
    <name type="scientific">Rhodococcus kronopolitis</name>
    <dbReference type="NCBI Taxonomy" id="1460226"/>
    <lineage>
        <taxon>Bacteria</taxon>
        <taxon>Bacillati</taxon>
        <taxon>Actinomycetota</taxon>
        <taxon>Actinomycetes</taxon>
        <taxon>Mycobacteriales</taxon>
        <taxon>Nocardiaceae</taxon>
        <taxon>Rhodococcus</taxon>
    </lineage>
</organism>
<dbReference type="Proteomes" id="UP001595914">
    <property type="component" value="Unassembled WGS sequence"/>
</dbReference>
<dbReference type="InterPro" id="IPR008972">
    <property type="entry name" value="Cupredoxin"/>
</dbReference>
<dbReference type="PROSITE" id="PS51257">
    <property type="entry name" value="PROKAR_LIPOPROTEIN"/>
    <property type="match status" value="1"/>
</dbReference>